<dbReference type="EMBL" id="WXFA01000004">
    <property type="protein sequence ID" value="MBM3091052.1"/>
    <property type="molecule type" value="Genomic_DNA"/>
</dbReference>
<name>A0AAW4FG23_9HYPH</name>
<dbReference type="Proteomes" id="UP000744980">
    <property type="component" value="Unassembled WGS sequence"/>
</dbReference>
<proteinExistence type="predicted"/>
<comment type="caution">
    <text evidence="1">The sequence shown here is derived from an EMBL/GenBank/DDBJ whole genome shotgun (WGS) entry which is preliminary data.</text>
</comment>
<dbReference type="RefSeq" id="WP_025425955.1">
    <property type="nucleotide sequence ID" value="NZ_CP083370.1"/>
</dbReference>
<sequence length="315" mass="35975">MLTEPSRRTAVVTASYANDFERCRLMCESMDRRLQGDWVHYLLVADFDVTLFRQLEGSRRQVIDERDLLPWWLRPVTDPLSGGRRKIWLSPFGLPLRGWHVQQLRRLALARHIDEAAMFAVDSDVVFLRDFDPATLWRDGRLTLYRKDAAIDANMRSNHLAWLAHSDRLLGIGPYALPANDYINTLIAWRNDTCRKLVDHVEALHGRNWVRAVTKTRAFSECTIYGRFVDEVMGGQGHKPSSDALCHVLWFDDSYRQGIAGLRDFLRDMAPHQIGIGVQSFVGHDLDDIRKAVVELASDDPVGRLAQRGIGQAEG</sequence>
<accession>A0AAW4FG23</accession>
<gene>
    <name evidence="1" type="ORF">GFB56_09515</name>
</gene>
<dbReference type="AlphaFoldDB" id="A0AAW4FG23"/>
<organism evidence="1 2">
    <name type="scientific">Ensifer canadensis</name>
    <dbReference type="NCBI Taxonomy" id="555315"/>
    <lineage>
        <taxon>Bacteria</taxon>
        <taxon>Pseudomonadati</taxon>
        <taxon>Pseudomonadota</taxon>
        <taxon>Alphaproteobacteria</taxon>
        <taxon>Hyphomicrobiales</taxon>
        <taxon>Rhizobiaceae</taxon>
        <taxon>Sinorhizobium/Ensifer group</taxon>
        <taxon>Ensifer</taxon>
    </lineage>
</organism>
<evidence type="ECO:0008006" key="3">
    <source>
        <dbReference type="Google" id="ProtNLM"/>
    </source>
</evidence>
<reference evidence="1 2" key="1">
    <citation type="submission" date="2020-01" db="EMBL/GenBank/DDBJ databases">
        <title>Draft genome assembly of Ensifer adhaerens T173.</title>
        <authorList>
            <person name="Craig J.E."/>
            <person name="Stinchcombe J.R."/>
        </authorList>
    </citation>
    <scope>NUCLEOTIDE SEQUENCE [LARGE SCALE GENOMIC DNA]</scope>
    <source>
        <strain evidence="1 2">T173</strain>
    </source>
</reference>
<evidence type="ECO:0000313" key="1">
    <source>
        <dbReference type="EMBL" id="MBM3091052.1"/>
    </source>
</evidence>
<keyword evidence="2" id="KW-1185">Reference proteome</keyword>
<dbReference type="Pfam" id="PF20102">
    <property type="entry name" value="DUF6492"/>
    <property type="match status" value="1"/>
</dbReference>
<evidence type="ECO:0000313" key="2">
    <source>
        <dbReference type="Proteomes" id="UP000744980"/>
    </source>
</evidence>
<protein>
    <recommendedName>
        <fullName evidence="3">Glycosyl transferase</fullName>
    </recommendedName>
</protein>
<dbReference type="InterPro" id="IPR045499">
    <property type="entry name" value="DUF6492"/>
</dbReference>